<feature type="compositionally biased region" description="Acidic residues" evidence="4">
    <location>
        <begin position="254"/>
        <end position="274"/>
    </location>
</feature>
<sequence length="281" mass="30311">MNRTIRKMIQLGLLVLLLAMSTTALAQEGDGQLCVRAFEDRNRNGIKEAGEPFLVDGISANLLNEDGIIINTALLSQSQRKSEGLVCFQRLTPGVYTVQVISADYVPTSAEQVTLTIGESSIPEVFEYGAELLVVDAPTTTTAEGPRSLDQALTPALLQRVLVASIASAVVMGFFIVIGVLVWFLVLRPRRQPRPVTGAYAPVPGTGTYQPVPGTDNYPPASPPSSGRFRPVTPPTGTMTVVPDVETSSTTYDPDNDVDVDDLLDDSQFDDDDVERYQPPT</sequence>
<feature type="signal peptide" evidence="6">
    <location>
        <begin position="1"/>
        <end position="26"/>
    </location>
</feature>
<keyword evidence="5" id="KW-1133">Transmembrane helix</keyword>
<dbReference type="SUPFAM" id="SSF117074">
    <property type="entry name" value="Hypothetical protein PA1324"/>
    <property type="match status" value="1"/>
</dbReference>
<protein>
    <recommendedName>
        <fullName evidence="7">SD-repeat containing protein B domain-containing protein</fullName>
    </recommendedName>
</protein>
<feature type="domain" description="SD-repeat containing protein B" evidence="7">
    <location>
        <begin position="36"/>
        <end position="112"/>
    </location>
</feature>
<evidence type="ECO:0000256" key="6">
    <source>
        <dbReference type="SAM" id="SignalP"/>
    </source>
</evidence>
<accession>A0A7S8IFA0</accession>
<keyword evidence="5" id="KW-0472">Membrane</keyword>
<feature type="region of interest" description="Disordered" evidence="4">
    <location>
        <begin position="195"/>
        <end position="281"/>
    </location>
</feature>
<feature type="transmembrane region" description="Helical" evidence="5">
    <location>
        <begin position="161"/>
        <end position="186"/>
    </location>
</feature>
<evidence type="ECO:0000259" key="7">
    <source>
        <dbReference type="Pfam" id="PF17210"/>
    </source>
</evidence>
<dbReference type="Gene3D" id="2.60.40.10">
    <property type="entry name" value="Immunoglobulins"/>
    <property type="match status" value="1"/>
</dbReference>
<evidence type="ECO:0000256" key="5">
    <source>
        <dbReference type="SAM" id="Phobius"/>
    </source>
</evidence>
<dbReference type="AlphaFoldDB" id="A0A7S8IFA0"/>
<comment type="subcellular location">
    <subcellularLocation>
        <location evidence="1">Secreted</location>
    </subcellularLocation>
</comment>
<evidence type="ECO:0000256" key="1">
    <source>
        <dbReference type="ARBA" id="ARBA00004613"/>
    </source>
</evidence>
<dbReference type="RefSeq" id="WP_195170792.1">
    <property type="nucleotide sequence ID" value="NZ_CP062983.1"/>
</dbReference>
<dbReference type="InterPro" id="IPR013783">
    <property type="entry name" value="Ig-like_fold"/>
</dbReference>
<keyword evidence="5" id="KW-0812">Transmembrane</keyword>
<evidence type="ECO:0000313" key="8">
    <source>
        <dbReference type="EMBL" id="QPC82723.1"/>
    </source>
</evidence>
<evidence type="ECO:0000313" key="9">
    <source>
        <dbReference type="Proteomes" id="UP000594468"/>
    </source>
</evidence>
<organism evidence="8 9">
    <name type="scientific">Phototrophicus methaneseepsis</name>
    <dbReference type="NCBI Taxonomy" id="2710758"/>
    <lineage>
        <taxon>Bacteria</taxon>
        <taxon>Bacillati</taxon>
        <taxon>Chloroflexota</taxon>
        <taxon>Candidatus Thermofontia</taxon>
        <taxon>Phototrophicales</taxon>
        <taxon>Phototrophicaceae</taxon>
        <taxon>Phototrophicus</taxon>
    </lineage>
</organism>
<dbReference type="KEGG" id="pmet:G4Y79_24070"/>
<name>A0A7S8IFA0_9CHLR</name>
<feature type="compositionally biased region" description="Low complexity" evidence="4">
    <location>
        <begin position="235"/>
        <end position="245"/>
    </location>
</feature>
<evidence type="ECO:0000256" key="4">
    <source>
        <dbReference type="SAM" id="MobiDB-lite"/>
    </source>
</evidence>
<dbReference type="EMBL" id="CP062983">
    <property type="protein sequence ID" value="QPC82723.1"/>
    <property type="molecule type" value="Genomic_DNA"/>
</dbReference>
<keyword evidence="2" id="KW-0964">Secreted</keyword>
<evidence type="ECO:0000256" key="2">
    <source>
        <dbReference type="ARBA" id="ARBA00022525"/>
    </source>
</evidence>
<dbReference type="Pfam" id="PF17210">
    <property type="entry name" value="SdrD_B"/>
    <property type="match status" value="1"/>
</dbReference>
<gene>
    <name evidence="8" type="ORF">G4Y79_24070</name>
</gene>
<keyword evidence="3 6" id="KW-0732">Signal</keyword>
<evidence type="ECO:0000256" key="3">
    <source>
        <dbReference type="ARBA" id="ARBA00022729"/>
    </source>
</evidence>
<reference evidence="8 9" key="1">
    <citation type="submission" date="2020-02" db="EMBL/GenBank/DDBJ databases">
        <authorList>
            <person name="Zheng R.K."/>
            <person name="Sun C.M."/>
        </authorList>
    </citation>
    <scope>NUCLEOTIDE SEQUENCE [LARGE SCALE GENOMIC DNA]</scope>
    <source>
        <strain evidence="9">rifampicinis</strain>
    </source>
</reference>
<keyword evidence="9" id="KW-1185">Reference proteome</keyword>
<dbReference type="Proteomes" id="UP000594468">
    <property type="component" value="Chromosome"/>
</dbReference>
<dbReference type="InterPro" id="IPR033764">
    <property type="entry name" value="Sdr_B"/>
</dbReference>
<feature type="chain" id="PRO_5032401501" description="SD-repeat containing protein B domain-containing protein" evidence="6">
    <location>
        <begin position="27"/>
        <end position="281"/>
    </location>
</feature>
<proteinExistence type="predicted"/>
<dbReference type="GO" id="GO:0005576">
    <property type="term" value="C:extracellular region"/>
    <property type="evidence" value="ECO:0007669"/>
    <property type="project" value="UniProtKB-SubCell"/>
</dbReference>